<comment type="similarity">
    <text evidence="2">Belongs to the DNA photolyase class-1 family.</text>
</comment>
<evidence type="ECO:0000256" key="3">
    <source>
        <dbReference type="ARBA" id="ARBA00013149"/>
    </source>
</evidence>
<evidence type="ECO:0000256" key="8">
    <source>
        <dbReference type="ARBA" id="ARBA00031671"/>
    </source>
</evidence>
<evidence type="ECO:0000256" key="12">
    <source>
        <dbReference type="PIRSR" id="PIRSR602081-1"/>
    </source>
</evidence>
<comment type="caution">
    <text evidence="17">The sequence shown here is derived from an EMBL/GenBank/DDBJ whole genome shotgun (WGS) entry which is preliminary data.</text>
</comment>
<gene>
    <name evidence="17" type="primary">phrB</name>
    <name evidence="17" type="ORF">IC617_03660</name>
</gene>
<comment type="catalytic activity">
    <reaction evidence="9">
        <text>cyclobutadipyrimidine (in DNA) = 2 pyrimidine residues (in DNA).</text>
        <dbReference type="EC" id="4.1.99.3"/>
    </reaction>
</comment>
<feature type="domain" description="Photolyase/cryptochrome alpha/beta" evidence="16">
    <location>
        <begin position="3"/>
        <end position="135"/>
    </location>
</feature>
<evidence type="ECO:0000256" key="9">
    <source>
        <dbReference type="ARBA" id="ARBA00033999"/>
    </source>
</evidence>
<dbReference type="PANTHER" id="PTHR11455">
    <property type="entry name" value="CRYPTOCHROME"/>
    <property type="match status" value="1"/>
</dbReference>
<evidence type="ECO:0000256" key="1">
    <source>
        <dbReference type="ARBA" id="ARBA00001932"/>
    </source>
</evidence>
<dbReference type="Gene3D" id="1.10.579.10">
    <property type="entry name" value="DNA Cyclobutane Dipyrimidine Photolyase, subunit A, domain 3"/>
    <property type="match status" value="1"/>
</dbReference>
<evidence type="ECO:0000256" key="2">
    <source>
        <dbReference type="ARBA" id="ARBA00005862"/>
    </source>
</evidence>
<keyword evidence="18" id="KW-1185">Reference proteome</keyword>
<dbReference type="Pfam" id="PF03441">
    <property type="entry name" value="FAD_binding_7"/>
    <property type="match status" value="1"/>
</dbReference>
<comment type="cofactor">
    <cofactor evidence="1">
        <name>(6R)-5,10-methylene-5,6,7,8-tetrahydrofolate</name>
        <dbReference type="ChEBI" id="CHEBI:15636"/>
    </cofactor>
</comment>
<keyword evidence="17" id="KW-0456">Lyase</keyword>
<evidence type="ECO:0000313" key="18">
    <source>
        <dbReference type="Proteomes" id="UP000638014"/>
    </source>
</evidence>
<dbReference type="SUPFAM" id="SSF52425">
    <property type="entry name" value="Cryptochrome/photolyase, N-terminal domain"/>
    <property type="match status" value="1"/>
</dbReference>
<dbReference type="Proteomes" id="UP000638014">
    <property type="component" value="Unassembled WGS sequence"/>
</dbReference>
<evidence type="ECO:0000256" key="13">
    <source>
        <dbReference type="PIRSR" id="PIRSR602081-2"/>
    </source>
</evidence>
<evidence type="ECO:0000256" key="5">
    <source>
        <dbReference type="ARBA" id="ARBA00022630"/>
    </source>
</evidence>
<dbReference type="Pfam" id="PF00875">
    <property type="entry name" value="DNA_photolyase"/>
    <property type="match status" value="1"/>
</dbReference>
<feature type="site" description="Electron transfer via tryptophanyl radical" evidence="13">
    <location>
        <position position="316"/>
    </location>
</feature>
<dbReference type="FunFam" id="1.10.579.10:FF:000003">
    <property type="entry name" value="Deoxyribodipyrimidine photo-lyase"/>
    <property type="match status" value="1"/>
</dbReference>
<reference evidence="17" key="1">
    <citation type="submission" date="2020-09" db="EMBL/GenBank/DDBJ databases">
        <title>A novel bacterium of genus Neiella, isolated from South China Sea.</title>
        <authorList>
            <person name="Huang H."/>
            <person name="Mo K."/>
            <person name="Hu Y."/>
        </authorList>
    </citation>
    <scope>NUCLEOTIDE SEQUENCE</scope>
    <source>
        <strain evidence="17">HB171785</strain>
    </source>
</reference>
<sequence length="476" mass="54382">MYQRSCVWLRRDLRVLDNPALFDACQTSEAVVAVYVIPAAQWQEHHKSAIQADLIRRTLQHLQQELAQLNIELVVLQADSFDDQVALLSQCVNTWQIDGLFVSREYEVDEVARDKRLVQTLNDDIAIQWYDERCVIKPNAIVNGSGQPYKVFTPFSKAWLKQLQESGWQCLAKPQMLSGLMSDVDSSCLPLCSLKADDWPYPIDDSSAYAADGKTVLAQLRAFSAERAERYQADRDFPAIDGTSILSPYLAIGSLSAKQCLARLCHDHGAPWELADGARTWLTELIWREFYQHVMVAWPHVCKDKAFKPDYEDIPWANDEQLFQAWCRGETGYPLVDAAMRQLNETGWMHNRLRMIVASFLCKDLLIDWRWGERYFMTKLVDGDFAANNGGWQWAASTGTDAAPYFRIFNPETQSKRFDGQGRFIQQYLPQLQGVDTKLIHQASAGGHYLPAVVDHKERRQMCLALYQQSLNKEAG</sequence>
<organism evidence="17 18">
    <name type="scientific">Neiella litorisoli</name>
    <dbReference type="NCBI Taxonomy" id="2771431"/>
    <lineage>
        <taxon>Bacteria</taxon>
        <taxon>Pseudomonadati</taxon>
        <taxon>Pseudomonadota</taxon>
        <taxon>Gammaproteobacteria</taxon>
        <taxon>Alteromonadales</taxon>
        <taxon>Echinimonadaceae</taxon>
        <taxon>Neiella</taxon>
    </lineage>
</organism>
<proteinExistence type="inferred from homology"/>
<dbReference type="InterPro" id="IPR002081">
    <property type="entry name" value="Cryptochrome/DNA_photolyase_1"/>
</dbReference>
<dbReference type="GO" id="GO:0009416">
    <property type="term" value="P:response to light stimulus"/>
    <property type="evidence" value="ECO:0007669"/>
    <property type="project" value="TreeGrafter"/>
</dbReference>
<dbReference type="GO" id="GO:0071949">
    <property type="term" value="F:FAD binding"/>
    <property type="evidence" value="ECO:0007669"/>
    <property type="project" value="TreeGrafter"/>
</dbReference>
<feature type="binding site" evidence="12">
    <location>
        <begin position="284"/>
        <end position="291"/>
    </location>
    <ligand>
        <name>FAD</name>
        <dbReference type="ChEBI" id="CHEBI:57692"/>
    </ligand>
</feature>
<accession>A0A8J6UL92</accession>
<dbReference type="PROSITE" id="PS00394">
    <property type="entry name" value="DNA_PHOTOLYASES_1_1"/>
    <property type="match status" value="1"/>
</dbReference>
<name>A0A8J6UL92_9GAMM</name>
<dbReference type="PANTHER" id="PTHR11455:SF9">
    <property type="entry name" value="CRYPTOCHROME CIRCADIAN CLOCK 5 ISOFORM X1"/>
    <property type="match status" value="1"/>
</dbReference>
<keyword evidence="5 12" id="KW-0285">Flavoprotein</keyword>
<dbReference type="InterPro" id="IPR014729">
    <property type="entry name" value="Rossmann-like_a/b/a_fold"/>
</dbReference>
<feature type="binding site" evidence="12">
    <location>
        <begin position="243"/>
        <end position="247"/>
    </location>
    <ligand>
        <name>FAD</name>
        <dbReference type="ChEBI" id="CHEBI:57692"/>
    </ligand>
</feature>
<dbReference type="InterPro" id="IPR006050">
    <property type="entry name" value="DNA_photolyase_N"/>
</dbReference>
<dbReference type="SUPFAM" id="SSF48173">
    <property type="entry name" value="Cryptochrome/photolyase FAD-binding domain"/>
    <property type="match status" value="1"/>
</dbReference>
<dbReference type="PRINTS" id="PR00147">
    <property type="entry name" value="DNAPHOTLYASE"/>
</dbReference>
<feature type="binding site" evidence="12">
    <location>
        <position position="231"/>
    </location>
    <ligand>
        <name>FAD</name>
        <dbReference type="ChEBI" id="CHEBI:57692"/>
    </ligand>
</feature>
<keyword evidence="6 12" id="KW-0274">FAD</keyword>
<keyword evidence="7 14" id="KW-0157">Chromophore</keyword>
<feature type="site" description="Electron transfer via tryptophanyl radical" evidence="13">
    <location>
        <position position="392"/>
    </location>
</feature>
<dbReference type="InterPro" id="IPR018394">
    <property type="entry name" value="DNA_photolyase_1_CS_C"/>
</dbReference>
<protein>
    <recommendedName>
        <fullName evidence="4">Deoxyribodipyrimidine photo-lyase</fullName>
        <ecNumber evidence="3">4.1.99.3</ecNumber>
    </recommendedName>
    <alternativeName>
        <fullName evidence="8">DNA photolyase</fullName>
    </alternativeName>
    <alternativeName>
        <fullName evidence="11">Photoreactivating enzyme</fullName>
    </alternativeName>
</protein>
<feature type="binding site" evidence="12">
    <location>
        <position position="281"/>
    </location>
    <ligand>
        <name>FAD</name>
        <dbReference type="ChEBI" id="CHEBI:57692"/>
    </ligand>
</feature>
<dbReference type="GO" id="GO:0000719">
    <property type="term" value="P:photoreactive repair"/>
    <property type="evidence" value="ECO:0007669"/>
    <property type="project" value="UniProtKB-ARBA"/>
</dbReference>
<feature type="site" description="Electron transfer via tryptophanyl radical" evidence="13">
    <location>
        <position position="369"/>
    </location>
</feature>
<dbReference type="NCBIfam" id="NF007955">
    <property type="entry name" value="PRK10674.1"/>
    <property type="match status" value="1"/>
</dbReference>
<comment type="cofactor">
    <cofactor evidence="12">
        <name>FAD</name>
        <dbReference type="ChEBI" id="CHEBI:57692"/>
    </cofactor>
    <text evidence="12">Binds 1 FAD per subunit.</text>
</comment>
<keyword evidence="15" id="KW-0175">Coiled coil</keyword>
<dbReference type="Gene3D" id="3.40.50.620">
    <property type="entry name" value="HUPs"/>
    <property type="match status" value="1"/>
</dbReference>
<dbReference type="EC" id="4.1.99.3" evidence="3"/>
<dbReference type="InterPro" id="IPR036155">
    <property type="entry name" value="Crypto/Photolyase_N_sf"/>
</dbReference>
<evidence type="ECO:0000313" key="17">
    <source>
        <dbReference type="EMBL" id="MBD1388515.1"/>
    </source>
</evidence>
<evidence type="ECO:0000256" key="4">
    <source>
        <dbReference type="ARBA" id="ARBA00014046"/>
    </source>
</evidence>
<evidence type="ECO:0000256" key="6">
    <source>
        <dbReference type="ARBA" id="ARBA00022827"/>
    </source>
</evidence>
<dbReference type="InterPro" id="IPR005101">
    <property type="entry name" value="Cryptochr/Photolyase_FAD-bd"/>
</dbReference>
<evidence type="ECO:0000259" key="16">
    <source>
        <dbReference type="PROSITE" id="PS51645"/>
    </source>
</evidence>
<evidence type="ECO:0000256" key="10">
    <source>
        <dbReference type="ARBA" id="ARBA00059220"/>
    </source>
</evidence>
<dbReference type="AlphaFoldDB" id="A0A8J6UL92"/>
<feature type="binding site" evidence="12">
    <location>
        <begin position="382"/>
        <end position="384"/>
    </location>
    <ligand>
        <name>FAD</name>
        <dbReference type="ChEBI" id="CHEBI:57692"/>
    </ligand>
</feature>
<dbReference type="InterPro" id="IPR036134">
    <property type="entry name" value="Crypto/Photolyase_FAD-like_sf"/>
</dbReference>
<dbReference type="EMBL" id="JACXAF010000003">
    <property type="protein sequence ID" value="MBD1388515.1"/>
    <property type="molecule type" value="Genomic_DNA"/>
</dbReference>
<evidence type="ECO:0000256" key="11">
    <source>
        <dbReference type="ARBA" id="ARBA00083107"/>
    </source>
</evidence>
<feature type="coiled-coil region" evidence="15">
    <location>
        <begin position="52"/>
        <end position="79"/>
    </location>
</feature>
<comment type="similarity">
    <text evidence="14">Belongs to the DNA photolyase family.</text>
</comment>
<evidence type="ECO:0000256" key="15">
    <source>
        <dbReference type="SAM" id="Coils"/>
    </source>
</evidence>
<dbReference type="Gene3D" id="1.25.40.80">
    <property type="match status" value="1"/>
</dbReference>
<dbReference type="GO" id="GO:0003677">
    <property type="term" value="F:DNA binding"/>
    <property type="evidence" value="ECO:0007669"/>
    <property type="project" value="TreeGrafter"/>
</dbReference>
<comment type="function">
    <text evidence="10">Involved in repair of UV radiation-induced DNA damage. Catalyzes the light-dependent monomerization (300-600 nm) of cyclobutyl pyrimidine dimers (in cis-syn configuration), which are formed between adjacent bases on the same DNA strand upon exposure to ultraviolet radiation.</text>
</comment>
<evidence type="ECO:0000256" key="7">
    <source>
        <dbReference type="ARBA" id="ARBA00022991"/>
    </source>
</evidence>
<dbReference type="PROSITE" id="PS51645">
    <property type="entry name" value="PHR_CRY_ALPHA_BETA"/>
    <property type="match status" value="1"/>
</dbReference>
<dbReference type="PROSITE" id="PS00691">
    <property type="entry name" value="DNA_PHOTOLYASES_1_2"/>
    <property type="match status" value="1"/>
</dbReference>
<evidence type="ECO:0000256" key="14">
    <source>
        <dbReference type="RuleBase" id="RU004182"/>
    </source>
</evidence>
<dbReference type="GO" id="GO:0003904">
    <property type="term" value="F:deoxyribodipyrimidine photo-lyase activity"/>
    <property type="evidence" value="ECO:0007669"/>
    <property type="project" value="UniProtKB-EC"/>
</dbReference>